<accession>A0A4Z0V511</accession>
<gene>
    <name evidence="4" type="ORF">EZ315_04040</name>
</gene>
<sequence length="485" mass="52975">MSKKVVIMCTDVQYVAEFVSPSLCFGPVRLEGAEGLGIAAGLTAVVGPNGAGKTTLGYVIESGRWGFGNRIRFMREGMAVKVISFTDIHSFTGVDVLRYDQRLESSENDYVPSVGEIFGTAMESGLWREMCGKFSLNDVECKKINYLSSGELRKLLIINALLTAPDILVIDNPFIGLDAGSRTELRDALMSLRDRGLHIVLLLSDAGEVPDGADAMLTLEGCRFTGMVTGSTDVRRRVCEIADADESGCCCLAPVILPDAPGDVPEHEMAFSIHGGKAAYGGRDVFSGIDWEVRRGERWMLTGPNGSGKSLLLSMVCGDNPQAYANDIVIFDHKRGSGESIWDIKNNIGYVCPEMQLYFRSKLAVRGIVAEGMRPVLERFRKYSPEELAMADAWLDCLGISGLADRDFSTLSSGEQKVVLLARAFARQPALLVLDEPFQGLDVVNKERMRRVIDALVGSRGASLIFVTHYPEELPSCVNMSKRLC</sequence>
<protein>
    <submittedName>
        <fullName evidence="4">ATP-binding cassette domain-containing protein</fullName>
    </submittedName>
</protein>
<dbReference type="Pfam" id="PF00005">
    <property type="entry name" value="ABC_tran"/>
    <property type="match status" value="2"/>
</dbReference>
<feature type="domain" description="ABC transporter" evidence="3">
    <location>
        <begin position="7"/>
        <end position="246"/>
    </location>
</feature>
<dbReference type="SMART" id="SM00382">
    <property type="entry name" value="AAA"/>
    <property type="match status" value="2"/>
</dbReference>
<dbReference type="Gene3D" id="3.40.50.300">
    <property type="entry name" value="P-loop containing nucleotide triphosphate hydrolases"/>
    <property type="match status" value="2"/>
</dbReference>
<keyword evidence="1" id="KW-0547">Nucleotide-binding</keyword>
<dbReference type="GeneID" id="82148951"/>
<dbReference type="PANTHER" id="PTHR43158:SF2">
    <property type="entry name" value="SKFA PEPTIDE EXPORT ATP-BINDING PROTEIN SKFE"/>
    <property type="match status" value="1"/>
</dbReference>
<dbReference type="PROSITE" id="PS50893">
    <property type="entry name" value="ABC_TRANSPORTER_2"/>
    <property type="match status" value="2"/>
</dbReference>
<name>A0A4Z0V511_9BACT</name>
<dbReference type="PROSITE" id="PS00211">
    <property type="entry name" value="ABC_TRANSPORTER_1"/>
    <property type="match status" value="2"/>
</dbReference>
<dbReference type="SUPFAM" id="SSF52540">
    <property type="entry name" value="P-loop containing nucleoside triphosphate hydrolases"/>
    <property type="match status" value="2"/>
</dbReference>
<dbReference type="EMBL" id="SJSA01000001">
    <property type="protein sequence ID" value="TGG39911.1"/>
    <property type="molecule type" value="Genomic_DNA"/>
</dbReference>
<keyword evidence="5" id="KW-1185">Reference proteome</keyword>
<dbReference type="InterPro" id="IPR003439">
    <property type="entry name" value="ABC_transporter-like_ATP-bd"/>
</dbReference>
<dbReference type="InterPro" id="IPR003593">
    <property type="entry name" value="AAA+_ATPase"/>
</dbReference>
<evidence type="ECO:0000313" key="4">
    <source>
        <dbReference type="EMBL" id="TGG39911.1"/>
    </source>
</evidence>
<evidence type="ECO:0000256" key="1">
    <source>
        <dbReference type="ARBA" id="ARBA00022741"/>
    </source>
</evidence>
<evidence type="ECO:0000259" key="3">
    <source>
        <dbReference type="PROSITE" id="PS50893"/>
    </source>
</evidence>
<dbReference type="InterPro" id="IPR017871">
    <property type="entry name" value="ABC_transporter-like_CS"/>
</dbReference>
<keyword evidence="2 4" id="KW-0067">ATP-binding</keyword>
<feature type="domain" description="ABC transporter" evidence="3">
    <location>
        <begin position="264"/>
        <end position="484"/>
    </location>
</feature>
<evidence type="ECO:0000313" key="5">
    <source>
        <dbReference type="Proteomes" id="UP000297635"/>
    </source>
</evidence>
<dbReference type="AlphaFoldDB" id="A0A4Z0V511"/>
<dbReference type="PANTHER" id="PTHR43158">
    <property type="entry name" value="SKFA PEPTIDE EXPORT ATP-BINDING PROTEIN SKFE"/>
    <property type="match status" value="1"/>
</dbReference>
<dbReference type="Proteomes" id="UP000297635">
    <property type="component" value="Unassembled WGS sequence"/>
</dbReference>
<dbReference type="GO" id="GO:0016887">
    <property type="term" value="F:ATP hydrolysis activity"/>
    <property type="evidence" value="ECO:0007669"/>
    <property type="project" value="InterPro"/>
</dbReference>
<evidence type="ECO:0000256" key="2">
    <source>
        <dbReference type="ARBA" id="ARBA00022840"/>
    </source>
</evidence>
<dbReference type="GO" id="GO:0005524">
    <property type="term" value="F:ATP binding"/>
    <property type="evidence" value="ECO:0007669"/>
    <property type="project" value="UniProtKB-KW"/>
</dbReference>
<comment type="caution">
    <text evidence="4">The sequence shown here is derived from an EMBL/GenBank/DDBJ whole genome shotgun (WGS) entry which is preliminary data.</text>
</comment>
<proteinExistence type="predicted"/>
<reference evidence="4 5" key="1">
    <citation type="submission" date="2019-02" db="EMBL/GenBank/DDBJ databases">
        <title>Isolation and identification of novel species under the genus Muribaculum.</title>
        <authorList>
            <person name="Miyake S."/>
            <person name="Ding Y."/>
            <person name="Low A."/>
            <person name="Soh M."/>
            <person name="Seedorf H."/>
        </authorList>
    </citation>
    <scope>NUCLEOTIDE SEQUENCE [LARGE SCALE GENOMIC DNA]</scope>
    <source>
        <strain evidence="4 5">TLL-A3</strain>
    </source>
</reference>
<dbReference type="RefSeq" id="WP_135470830.1">
    <property type="nucleotide sequence ID" value="NZ_CASCNC010000004.1"/>
</dbReference>
<dbReference type="InterPro" id="IPR027417">
    <property type="entry name" value="P-loop_NTPase"/>
</dbReference>
<organism evidence="4 5">
    <name type="scientific">Duncaniella freteri</name>
    <dbReference type="NCBI Taxonomy" id="2530391"/>
    <lineage>
        <taxon>Bacteria</taxon>
        <taxon>Pseudomonadati</taxon>
        <taxon>Bacteroidota</taxon>
        <taxon>Bacteroidia</taxon>
        <taxon>Bacteroidales</taxon>
        <taxon>Muribaculaceae</taxon>
        <taxon>Duncaniella</taxon>
    </lineage>
</organism>